<dbReference type="Pfam" id="PF01255">
    <property type="entry name" value="Prenyltransf"/>
    <property type="match status" value="1"/>
</dbReference>
<keyword evidence="2" id="KW-0479">Metal-binding</keyword>
<feature type="active site" description="Proton acceptor" evidence="2">
    <location>
        <position position="75"/>
    </location>
</feature>
<feature type="binding site" evidence="2">
    <location>
        <begin position="72"/>
        <end position="74"/>
    </location>
    <ligand>
        <name>substrate</name>
    </ligand>
</feature>
<sequence>MPQYKRMDIKETINMAQLPQHVAIIMDGNGRWAKERGKLRVFGHQNGVAAVRDTVEGAVEIGIKFLTLYAFSTENWNRPKLEVSALMELLVNTINKETKTLMENGVKLHAIGDLGKLPDKCRSRLQEAMEKTAGNTNCTLTLALSYSARWEITEAARQLARQVQAGTLSADEIDETTFAQHLATRGMPDPELLIRTSGEQRISNYLLWQLAYAELYFTEKMWPEFRRTDLFEAIADYQKRERRFGLTSEQLTK</sequence>
<dbReference type="InterPro" id="IPR001441">
    <property type="entry name" value="UPP_synth-like"/>
</dbReference>
<evidence type="ECO:0000256" key="2">
    <source>
        <dbReference type="HAMAP-Rule" id="MF_01139"/>
    </source>
</evidence>
<comment type="function">
    <text evidence="2">Catalyzes the condensation of isopentenyl diphosphate (IPP) with allylic pyrophosphates generating different type of terpenoids.</text>
</comment>
<dbReference type="PANTHER" id="PTHR10291">
    <property type="entry name" value="DEHYDRODOLICHYL DIPHOSPHATE SYNTHASE FAMILY MEMBER"/>
    <property type="match status" value="1"/>
</dbReference>
<dbReference type="NCBIfam" id="NF011405">
    <property type="entry name" value="PRK14830.1"/>
    <property type="match status" value="1"/>
</dbReference>
<gene>
    <name evidence="3" type="ORF">SAMN05421747_11438</name>
</gene>
<comment type="similarity">
    <text evidence="2">Belongs to the UPP synthase family.</text>
</comment>
<dbReference type="SUPFAM" id="SSF64005">
    <property type="entry name" value="Undecaprenyl diphosphate synthase"/>
    <property type="match status" value="1"/>
</dbReference>
<dbReference type="EMBL" id="FOLL01000014">
    <property type="protein sequence ID" value="SFC54676.1"/>
    <property type="molecule type" value="Genomic_DNA"/>
</dbReference>
<evidence type="ECO:0000256" key="1">
    <source>
        <dbReference type="ARBA" id="ARBA00022679"/>
    </source>
</evidence>
<reference evidence="4" key="1">
    <citation type="submission" date="2016-10" db="EMBL/GenBank/DDBJ databases">
        <authorList>
            <person name="Varghese N."/>
            <person name="Submissions S."/>
        </authorList>
    </citation>
    <scope>NUCLEOTIDE SEQUENCE [LARGE SCALE GENOMIC DNA]</scope>
    <source>
        <strain evidence="4">DSM 22900</strain>
    </source>
</reference>
<feature type="binding site" evidence="2">
    <location>
        <begin position="28"/>
        <end position="31"/>
    </location>
    <ligand>
        <name>substrate</name>
    </ligand>
</feature>
<feature type="active site" evidence="2">
    <location>
        <position position="27"/>
    </location>
</feature>
<dbReference type="CDD" id="cd00475">
    <property type="entry name" value="Cis_IPPS"/>
    <property type="match status" value="1"/>
</dbReference>
<feature type="binding site" evidence="2">
    <location>
        <position position="32"/>
    </location>
    <ligand>
        <name>substrate</name>
    </ligand>
</feature>
<dbReference type="FunFam" id="3.40.1180.10:FF:000001">
    <property type="entry name" value="(2E,6E)-farnesyl-diphosphate-specific ditrans,polycis-undecaprenyl-diphosphate synthase"/>
    <property type="match status" value="1"/>
</dbReference>
<dbReference type="NCBIfam" id="TIGR00055">
    <property type="entry name" value="uppS"/>
    <property type="match status" value="1"/>
</dbReference>
<dbReference type="GO" id="GO:0000287">
    <property type="term" value="F:magnesium ion binding"/>
    <property type="evidence" value="ECO:0007669"/>
    <property type="project" value="UniProtKB-UniRule"/>
</dbReference>
<keyword evidence="4" id="KW-1185">Reference proteome</keyword>
<dbReference type="PANTHER" id="PTHR10291:SF0">
    <property type="entry name" value="DEHYDRODOLICHYL DIPHOSPHATE SYNTHASE 2"/>
    <property type="match status" value="1"/>
</dbReference>
<feature type="binding site" evidence="2">
    <location>
        <position position="76"/>
    </location>
    <ligand>
        <name>substrate</name>
    </ligand>
</feature>
<proteinExistence type="inferred from homology"/>
<protein>
    <recommendedName>
        <fullName evidence="2">Isoprenyl transferase</fullName>
        <ecNumber evidence="2">2.5.1.-</ecNumber>
    </recommendedName>
</protein>
<evidence type="ECO:0000313" key="4">
    <source>
        <dbReference type="Proteomes" id="UP000199577"/>
    </source>
</evidence>
<dbReference type="STRING" id="623281.SAMN05421747_11438"/>
<keyword evidence="1 2" id="KW-0808">Transferase</keyword>
<feature type="binding site" evidence="2">
    <location>
        <position position="44"/>
    </location>
    <ligand>
        <name>substrate</name>
    </ligand>
</feature>
<comment type="cofactor">
    <cofactor evidence="2">
        <name>Mg(2+)</name>
        <dbReference type="ChEBI" id="CHEBI:18420"/>
    </cofactor>
    <text evidence="2">Binds 2 magnesium ions per subunit.</text>
</comment>
<dbReference type="EC" id="2.5.1.-" evidence="2"/>
<dbReference type="InterPro" id="IPR036424">
    <property type="entry name" value="UPP_synth-like_sf"/>
</dbReference>
<feature type="binding site" evidence="2">
    <location>
        <position position="78"/>
    </location>
    <ligand>
        <name>substrate</name>
    </ligand>
</feature>
<accession>A0A1I1K1Q6</accession>
<name>A0A1I1K1Q6_9SPHI</name>
<dbReference type="HAMAP" id="MF_01139">
    <property type="entry name" value="ISPT"/>
    <property type="match status" value="1"/>
</dbReference>
<feature type="binding site" evidence="2">
    <location>
        <begin position="201"/>
        <end position="203"/>
    </location>
    <ligand>
        <name>substrate</name>
    </ligand>
</feature>
<dbReference type="GO" id="GO:0016094">
    <property type="term" value="P:polyprenol biosynthetic process"/>
    <property type="evidence" value="ECO:0007669"/>
    <property type="project" value="TreeGrafter"/>
</dbReference>
<comment type="subunit">
    <text evidence="2">Homodimer.</text>
</comment>
<evidence type="ECO:0000313" key="3">
    <source>
        <dbReference type="EMBL" id="SFC54676.1"/>
    </source>
</evidence>
<dbReference type="GO" id="GO:0045547">
    <property type="term" value="F:ditrans,polycis-polyprenyl diphosphate synthase [(2E,6E)-farnesyl diphosphate specific] activity"/>
    <property type="evidence" value="ECO:0007669"/>
    <property type="project" value="TreeGrafter"/>
</dbReference>
<feature type="binding site" evidence="2">
    <location>
        <position position="214"/>
    </location>
    <ligand>
        <name>Mg(2+)</name>
        <dbReference type="ChEBI" id="CHEBI:18420"/>
    </ligand>
</feature>
<dbReference type="Proteomes" id="UP000199577">
    <property type="component" value="Unassembled WGS sequence"/>
</dbReference>
<feature type="binding site" evidence="2">
    <location>
        <position position="27"/>
    </location>
    <ligand>
        <name>Mg(2+)</name>
        <dbReference type="ChEBI" id="CHEBI:18420"/>
    </ligand>
</feature>
<dbReference type="Gene3D" id="3.40.1180.10">
    <property type="entry name" value="Decaprenyl diphosphate synthase-like"/>
    <property type="match status" value="1"/>
</dbReference>
<feature type="binding site" evidence="2">
    <location>
        <position position="195"/>
    </location>
    <ligand>
        <name>substrate</name>
    </ligand>
</feature>
<dbReference type="AlphaFoldDB" id="A0A1I1K1Q6"/>
<keyword evidence="2" id="KW-0460">Magnesium</keyword>
<feature type="binding site" evidence="2">
    <location>
        <position position="40"/>
    </location>
    <ligand>
        <name>substrate</name>
    </ligand>
</feature>
<dbReference type="InterPro" id="IPR018520">
    <property type="entry name" value="UPP_synth-like_CS"/>
</dbReference>
<organism evidence="3 4">
    <name type="scientific">Parapedobacter composti</name>
    <dbReference type="NCBI Taxonomy" id="623281"/>
    <lineage>
        <taxon>Bacteria</taxon>
        <taxon>Pseudomonadati</taxon>
        <taxon>Bacteroidota</taxon>
        <taxon>Sphingobacteriia</taxon>
        <taxon>Sphingobacteriales</taxon>
        <taxon>Sphingobacteriaceae</taxon>
        <taxon>Parapedobacter</taxon>
    </lineage>
</organism>
<dbReference type="PROSITE" id="PS01066">
    <property type="entry name" value="UPP_SYNTHASE"/>
    <property type="match status" value="1"/>
</dbReference>